<evidence type="ECO:0000256" key="2">
    <source>
        <dbReference type="ARBA" id="ARBA00022630"/>
    </source>
</evidence>
<dbReference type="PANTHER" id="PTHR11455:SF18">
    <property type="entry name" value="SI:CH1073-390K14.1"/>
    <property type="match status" value="1"/>
</dbReference>
<dbReference type="GO" id="GO:0005737">
    <property type="term" value="C:cytoplasm"/>
    <property type="evidence" value="ECO:0007669"/>
    <property type="project" value="TreeGrafter"/>
</dbReference>
<dbReference type="InterPro" id="IPR005101">
    <property type="entry name" value="Cryptochr/Photolyase_FAD-bd"/>
</dbReference>
<dbReference type="RefSeq" id="XP_028884558.1">
    <property type="nucleotide sequence ID" value="XM_029024155.1"/>
</dbReference>
<feature type="site" description="Electron transfer via tryptophanyl radical" evidence="5">
    <location>
        <position position="432"/>
    </location>
</feature>
<feature type="binding site" evidence="4">
    <location>
        <begin position="273"/>
        <end position="277"/>
    </location>
    <ligand>
        <name>FAD</name>
        <dbReference type="ChEBI" id="CHEBI:57692"/>
    </ligand>
</feature>
<comment type="cofactor">
    <cofactor evidence="4">
        <name>FAD</name>
        <dbReference type="ChEBI" id="CHEBI:57692"/>
    </cofactor>
    <text evidence="4">Binds 1 FAD per subunit.</text>
</comment>
<dbReference type="InterPro" id="IPR036155">
    <property type="entry name" value="Crypto/Photolyase_N_sf"/>
</dbReference>
<evidence type="ECO:0000256" key="3">
    <source>
        <dbReference type="ARBA" id="ARBA00022827"/>
    </source>
</evidence>
<evidence type="ECO:0000256" key="4">
    <source>
        <dbReference type="PIRSR" id="PIRSR602081-1"/>
    </source>
</evidence>
<dbReference type="InterPro" id="IPR002081">
    <property type="entry name" value="Cryptochrome/DNA_photolyase_1"/>
</dbReference>
<dbReference type="GeneID" id="39983935"/>
<dbReference type="GO" id="GO:0003904">
    <property type="term" value="F:deoxyribodipyrimidine photo-lyase activity"/>
    <property type="evidence" value="ECO:0007669"/>
    <property type="project" value="TreeGrafter"/>
</dbReference>
<evidence type="ECO:0000256" key="1">
    <source>
        <dbReference type="ARBA" id="ARBA00005862"/>
    </source>
</evidence>
<feature type="domain" description="Photolyase/cryptochrome alpha/beta" evidence="6">
    <location>
        <begin position="13"/>
        <end position="148"/>
    </location>
</feature>
<keyword evidence="3 4" id="KW-0274">FAD</keyword>
<name>A0A1X0P0R5_9TRYP</name>
<proteinExistence type="inferred from homology"/>
<dbReference type="EMBL" id="NBCO01000008">
    <property type="protein sequence ID" value="ORC90492.1"/>
    <property type="molecule type" value="Genomic_DNA"/>
</dbReference>
<dbReference type="Gene3D" id="1.25.40.80">
    <property type="match status" value="1"/>
</dbReference>
<dbReference type="PRINTS" id="PR00147">
    <property type="entry name" value="DNAPHOTLYASE"/>
</dbReference>
<dbReference type="STRING" id="67003.A0A1X0P0R5"/>
<evidence type="ECO:0000259" key="6">
    <source>
        <dbReference type="PROSITE" id="PS51645"/>
    </source>
</evidence>
<dbReference type="Gene3D" id="1.10.579.10">
    <property type="entry name" value="DNA Cyclobutane Dipyrimidine Photolyase, subunit A, domain 3"/>
    <property type="match status" value="1"/>
</dbReference>
<feature type="site" description="Electron transfer via tryptophanyl radical" evidence="5">
    <location>
        <position position="356"/>
    </location>
</feature>
<keyword evidence="8" id="KW-1185">Reference proteome</keyword>
<dbReference type="SUPFAM" id="SSF52425">
    <property type="entry name" value="Cryptochrome/photolyase, N-terminal domain"/>
    <property type="match status" value="1"/>
</dbReference>
<accession>A0A1X0P0R5</accession>
<dbReference type="GO" id="GO:0032922">
    <property type="term" value="P:circadian regulation of gene expression"/>
    <property type="evidence" value="ECO:0007669"/>
    <property type="project" value="TreeGrafter"/>
</dbReference>
<dbReference type="Proteomes" id="UP000192257">
    <property type="component" value="Unassembled WGS sequence"/>
</dbReference>
<dbReference type="PANTHER" id="PTHR11455">
    <property type="entry name" value="CRYPTOCHROME"/>
    <property type="match status" value="1"/>
</dbReference>
<dbReference type="SUPFAM" id="SSF48173">
    <property type="entry name" value="Cryptochrome/photolyase FAD-binding domain"/>
    <property type="match status" value="1"/>
</dbReference>
<dbReference type="Pfam" id="PF00875">
    <property type="entry name" value="DNA_photolyase"/>
    <property type="match status" value="1"/>
</dbReference>
<protein>
    <submittedName>
        <fullName evidence="7">Putative DNA repair enzyme</fullName>
    </submittedName>
</protein>
<comment type="caution">
    <text evidence="7">The sequence shown here is derived from an EMBL/GenBank/DDBJ whole genome shotgun (WGS) entry which is preliminary data.</text>
</comment>
<dbReference type="InterPro" id="IPR006050">
    <property type="entry name" value="DNA_photolyase_N"/>
</dbReference>
<keyword evidence="2 4" id="KW-0285">Flavoprotein</keyword>
<reference evidence="7 8" key="1">
    <citation type="submission" date="2017-03" db="EMBL/GenBank/DDBJ databases">
        <title>An alternative strategy for trypanosome survival in the mammalian bloodstream revealed through genome and transcriptome analysis of the ubiquitous bovine parasite Trypanosoma (Megatrypanum) theileri.</title>
        <authorList>
            <person name="Kelly S."/>
            <person name="Ivens A."/>
            <person name="Mott A."/>
            <person name="O'Neill E."/>
            <person name="Emms D."/>
            <person name="Macleod O."/>
            <person name="Voorheis P."/>
            <person name="Matthews J."/>
            <person name="Matthews K."/>
            <person name="Carrington M."/>
        </authorList>
    </citation>
    <scope>NUCLEOTIDE SEQUENCE [LARGE SCALE GENOMIC DNA]</scope>
    <source>
        <strain evidence="7">Edinburgh</strain>
    </source>
</reference>
<dbReference type="GO" id="GO:0003677">
    <property type="term" value="F:DNA binding"/>
    <property type="evidence" value="ECO:0007669"/>
    <property type="project" value="TreeGrafter"/>
</dbReference>
<comment type="similarity">
    <text evidence="1">Belongs to the DNA photolyase class-1 family.</text>
</comment>
<evidence type="ECO:0000313" key="8">
    <source>
        <dbReference type="Proteomes" id="UP000192257"/>
    </source>
</evidence>
<feature type="binding site" evidence="4">
    <location>
        <begin position="422"/>
        <end position="424"/>
    </location>
    <ligand>
        <name>FAD</name>
        <dbReference type="ChEBI" id="CHEBI:57692"/>
    </ligand>
</feature>
<dbReference type="PROSITE" id="PS51645">
    <property type="entry name" value="PHR_CRY_ALPHA_BETA"/>
    <property type="match status" value="1"/>
</dbReference>
<feature type="binding site" evidence="4">
    <location>
        <position position="304"/>
    </location>
    <ligand>
        <name>FAD</name>
        <dbReference type="ChEBI" id="CHEBI:57692"/>
    </ligand>
</feature>
<gene>
    <name evidence="7" type="ORF">TM35_000082900</name>
</gene>
<dbReference type="VEuPathDB" id="TriTrypDB:TM35_000082900"/>
<dbReference type="GO" id="GO:0043153">
    <property type="term" value="P:entrainment of circadian clock by photoperiod"/>
    <property type="evidence" value="ECO:0007669"/>
    <property type="project" value="TreeGrafter"/>
</dbReference>
<dbReference type="GO" id="GO:0005634">
    <property type="term" value="C:nucleus"/>
    <property type="evidence" value="ECO:0007669"/>
    <property type="project" value="TreeGrafter"/>
</dbReference>
<organism evidence="7 8">
    <name type="scientific">Trypanosoma theileri</name>
    <dbReference type="NCBI Taxonomy" id="67003"/>
    <lineage>
        <taxon>Eukaryota</taxon>
        <taxon>Discoba</taxon>
        <taxon>Euglenozoa</taxon>
        <taxon>Kinetoplastea</taxon>
        <taxon>Metakinetoplastina</taxon>
        <taxon>Trypanosomatida</taxon>
        <taxon>Trypanosomatidae</taxon>
        <taxon>Trypanosoma</taxon>
    </lineage>
</organism>
<feature type="site" description="Electron transfer via tryptophanyl radical" evidence="5">
    <location>
        <position position="409"/>
    </location>
</feature>
<dbReference type="InterPro" id="IPR014729">
    <property type="entry name" value="Rossmann-like_a/b/a_fold"/>
</dbReference>
<dbReference type="Gene3D" id="3.40.50.620">
    <property type="entry name" value="HUPs"/>
    <property type="match status" value="1"/>
</dbReference>
<evidence type="ECO:0000313" key="7">
    <source>
        <dbReference type="EMBL" id="ORC90492.1"/>
    </source>
</evidence>
<dbReference type="Pfam" id="PF03441">
    <property type="entry name" value="FAD_binding_7"/>
    <property type="match status" value="1"/>
</dbReference>
<dbReference type="InterPro" id="IPR036134">
    <property type="entry name" value="Crypto/Photolyase_FAD-like_sf"/>
</dbReference>
<evidence type="ECO:0000256" key="5">
    <source>
        <dbReference type="PIRSR" id="PIRSR602081-2"/>
    </source>
</evidence>
<feature type="binding site" evidence="4">
    <location>
        <position position="261"/>
    </location>
    <ligand>
        <name>FAD</name>
        <dbReference type="ChEBI" id="CHEBI:57692"/>
    </ligand>
</feature>
<feature type="binding site" evidence="4">
    <location>
        <begin position="307"/>
        <end position="314"/>
    </location>
    <ligand>
        <name>FAD</name>
        <dbReference type="ChEBI" id="CHEBI:57692"/>
    </ligand>
</feature>
<dbReference type="AlphaFoldDB" id="A0A1X0P0R5"/>
<dbReference type="OrthoDB" id="435881at2759"/>
<dbReference type="GO" id="GO:0071949">
    <property type="term" value="F:FAD binding"/>
    <property type="evidence" value="ECO:0007669"/>
    <property type="project" value="TreeGrafter"/>
</dbReference>
<sequence length="556" mass="64063">MVKRGRSSSNPLQVAAFLFRRDFRLVDNTGLSLLRRRVSNQSLGILPLFFFNPVQCDPERNAYFGKACFEFMCRSLRHLNDVQLEGRLVCLYGSDSDCLETVLSAGYDIKYLGFNRDVTPFARERDAKLEKWCQSKGIECVTSDADYTLFELNTVLTDAGKPYRVFTPFYRKILFHYFNKISLPDSTPVVIEDWFVSSTAKDDIRNAKPRLAQKVGDSGKKCFVRDVDLSSLSSVFPNLTDKGGRDEGLSRLARIADAINYILERDDIPGDCTTHLSPHLKFGTVSIREAMKIAVENLGKEHGFTRQLIWREFYAMLIFHYPQLVQGQIKTIQTQGKQDVDCVNQPLDTKYINFPWSWDDNAFTAFKEGQTGVPLVDASVRCLMQTGWCHNRCRMIISNFLVKILFVDWREGERWYSTVGVDYDVPNNNGGWLWSSGQGADAQPYFRTFNPFRQSAQHDPNAVFIKKWIPELRDVPAKIIHEWDVYCEKHRKGGEHKQLTLKDSTDGKKKVSERSKLCGKMLDDIKYPSPIVNVKERTKWVIDQYKKYVKSINEEK</sequence>